<comment type="similarity">
    <text evidence="2 7">Belongs to the TolB family.</text>
</comment>
<dbReference type="InterPro" id="IPR011042">
    <property type="entry name" value="6-blade_b-propeller_TolB-like"/>
</dbReference>
<proteinExistence type="inferred from homology"/>
<evidence type="ECO:0000259" key="8">
    <source>
        <dbReference type="Pfam" id="PF04052"/>
    </source>
</evidence>
<evidence type="ECO:0000313" key="10">
    <source>
        <dbReference type="Proteomes" id="UP001249020"/>
    </source>
</evidence>
<dbReference type="Gene3D" id="3.40.50.10070">
    <property type="entry name" value="TolB, N-terminal domain"/>
    <property type="match status" value="1"/>
</dbReference>
<comment type="subcellular location">
    <subcellularLocation>
        <location evidence="1 7">Periplasm</location>
    </subcellularLocation>
</comment>
<feature type="signal peptide" evidence="7">
    <location>
        <begin position="1"/>
        <end position="30"/>
    </location>
</feature>
<keyword evidence="10" id="KW-1185">Reference proteome</keyword>
<dbReference type="HAMAP" id="MF_00671">
    <property type="entry name" value="TolB"/>
    <property type="match status" value="1"/>
</dbReference>
<feature type="domain" description="TolB N-terminal" evidence="8">
    <location>
        <begin position="34"/>
        <end position="133"/>
    </location>
</feature>
<evidence type="ECO:0000256" key="1">
    <source>
        <dbReference type="ARBA" id="ARBA00004418"/>
    </source>
</evidence>
<evidence type="ECO:0000256" key="2">
    <source>
        <dbReference type="ARBA" id="ARBA00009820"/>
    </source>
</evidence>
<dbReference type="RefSeq" id="WP_311359830.1">
    <property type="nucleotide sequence ID" value="NZ_JAVRIE010000001.1"/>
</dbReference>
<evidence type="ECO:0000256" key="3">
    <source>
        <dbReference type="ARBA" id="ARBA00022618"/>
    </source>
</evidence>
<evidence type="ECO:0000256" key="4">
    <source>
        <dbReference type="ARBA" id="ARBA00022729"/>
    </source>
</evidence>
<name>A0AAW8QWJ6_9ALTE</name>
<dbReference type="GO" id="GO:0051301">
    <property type="term" value="P:cell division"/>
    <property type="evidence" value="ECO:0007669"/>
    <property type="project" value="UniProtKB-UniRule"/>
</dbReference>
<dbReference type="GO" id="GO:0017038">
    <property type="term" value="P:protein import"/>
    <property type="evidence" value="ECO:0007669"/>
    <property type="project" value="InterPro"/>
</dbReference>
<dbReference type="SUPFAM" id="SSF52964">
    <property type="entry name" value="TolB, N-terminal domain"/>
    <property type="match status" value="1"/>
</dbReference>
<protein>
    <recommendedName>
        <fullName evidence="7">Tol-Pal system protein TolB</fullName>
    </recommendedName>
</protein>
<dbReference type="Proteomes" id="UP001249020">
    <property type="component" value="Unassembled WGS sequence"/>
</dbReference>
<dbReference type="InterPro" id="IPR007195">
    <property type="entry name" value="TolB_N"/>
</dbReference>
<dbReference type="PANTHER" id="PTHR36842:SF1">
    <property type="entry name" value="PROTEIN TOLB"/>
    <property type="match status" value="1"/>
</dbReference>
<evidence type="ECO:0000256" key="6">
    <source>
        <dbReference type="ARBA" id="ARBA00023306"/>
    </source>
</evidence>
<keyword evidence="4 7" id="KW-0732">Signal</keyword>
<dbReference type="EMBL" id="JAVRIE010000001">
    <property type="protein sequence ID" value="MDT0581015.1"/>
    <property type="molecule type" value="Genomic_DNA"/>
</dbReference>
<keyword evidence="3 7" id="KW-0132">Cell division</keyword>
<comment type="function">
    <text evidence="7">Part of the Tol-Pal system, which plays a role in outer membrane invagination during cell division and is important for maintaining outer membrane integrity.</text>
</comment>
<reference evidence="9 10" key="1">
    <citation type="submission" date="2023-09" db="EMBL/GenBank/DDBJ databases">
        <authorList>
            <person name="Rey-Velasco X."/>
        </authorList>
    </citation>
    <scope>NUCLEOTIDE SEQUENCE [LARGE SCALE GENOMIC DNA]</scope>
    <source>
        <strain evidence="9 10">W409</strain>
    </source>
</reference>
<evidence type="ECO:0000256" key="5">
    <source>
        <dbReference type="ARBA" id="ARBA00022764"/>
    </source>
</evidence>
<dbReference type="AlphaFoldDB" id="A0AAW8QWJ6"/>
<dbReference type="NCBIfam" id="TIGR02800">
    <property type="entry name" value="propeller_TolB"/>
    <property type="match status" value="1"/>
</dbReference>
<feature type="chain" id="PRO_5043071347" description="Tol-Pal system protein TolB" evidence="7">
    <location>
        <begin position="31"/>
        <end position="461"/>
    </location>
</feature>
<dbReference type="SUPFAM" id="SSF69304">
    <property type="entry name" value="Tricorn protease N-terminal domain"/>
    <property type="match status" value="1"/>
</dbReference>
<dbReference type="PANTHER" id="PTHR36842">
    <property type="entry name" value="PROTEIN TOLB HOMOLOG"/>
    <property type="match status" value="1"/>
</dbReference>
<dbReference type="Pfam" id="PF07676">
    <property type="entry name" value="PD40"/>
    <property type="match status" value="4"/>
</dbReference>
<keyword evidence="5 7" id="KW-0574">Periplasm</keyword>
<accession>A0AAW8QWJ6</accession>
<comment type="caution">
    <text evidence="9">The sequence shown here is derived from an EMBL/GenBank/DDBJ whole genome shotgun (WGS) entry which is preliminary data.</text>
</comment>
<evidence type="ECO:0000256" key="7">
    <source>
        <dbReference type="HAMAP-Rule" id="MF_00671"/>
    </source>
</evidence>
<keyword evidence="6 7" id="KW-0131">Cell cycle</keyword>
<gene>
    <name evidence="7 9" type="primary">tolB</name>
    <name evidence="9" type="ORF">RM544_00515</name>
</gene>
<organism evidence="9 10">
    <name type="scientific">Brumicola blandensis</name>
    <dbReference type="NCBI Taxonomy" id="3075611"/>
    <lineage>
        <taxon>Bacteria</taxon>
        <taxon>Pseudomonadati</taxon>
        <taxon>Pseudomonadota</taxon>
        <taxon>Gammaproteobacteria</taxon>
        <taxon>Alteromonadales</taxon>
        <taxon>Alteromonadaceae</taxon>
        <taxon>Brumicola</taxon>
    </lineage>
</organism>
<evidence type="ECO:0000313" key="9">
    <source>
        <dbReference type="EMBL" id="MDT0581015.1"/>
    </source>
</evidence>
<sequence precursor="true">MIKELRSAKQCLSTLFVFLTLIVASAQVSAATNEIIITGGVDSARPIGIVPFKYTGTVSLPENLSEVIASDLQRSGKFSPLKLSNMPQFPSTDSEINYQAWADKGIDMLVVGSIEASGLNQFSVRFELVDVLQAISTGGQSKSLQNGQLVLTRDHILEQRSKTIESADFRQYAHIISDIVYEKLTGERGAFLTRIAYIKVMDRDTNPKPFRLVIADYDNENPTTLLSSPEPLMSPTWSPDGNSLAYVSFENKRSQIYIQDIYTTSRTRLTDFPGINGAPTFSPDGKKLAMVLSKDGNPEIYVMDLQSRKLTRVTRNRAIDTEPSWTPDGKSLIFTSERGGKPQIYRVNLASNRKTRLTFEGEMNLGAAVTPDNSQLVIVNRTRGNYHIAKQDLKNGDMLVLTKTYLDESPSISPNGSMIIYSALENGNSALSWVSLDGRFSFREPVTDGEVKSPSWSPFLL</sequence>
<dbReference type="InterPro" id="IPR011659">
    <property type="entry name" value="WD40"/>
</dbReference>
<dbReference type="GO" id="GO:0042597">
    <property type="term" value="C:periplasmic space"/>
    <property type="evidence" value="ECO:0007669"/>
    <property type="project" value="UniProtKB-SubCell"/>
</dbReference>
<comment type="subunit">
    <text evidence="7">The Tol-Pal system is composed of five core proteins: the inner membrane proteins TolA, TolQ and TolR, the periplasmic protein TolB and the outer membrane protein Pal. They form a network linking the inner and outer membranes and the peptidoglycan layer.</text>
</comment>
<dbReference type="InterPro" id="IPR014167">
    <property type="entry name" value="Tol-Pal_TolB"/>
</dbReference>
<dbReference type="Gene3D" id="2.120.10.30">
    <property type="entry name" value="TolB, C-terminal domain"/>
    <property type="match status" value="1"/>
</dbReference>
<dbReference type="Pfam" id="PF04052">
    <property type="entry name" value="TolB_N"/>
    <property type="match status" value="1"/>
</dbReference>